<dbReference type="Pfam" id="PF04542">
    <property type="entry name" value="Sigma70_r2"/>
    <property type="match status" value="1"/>
</dbReference>
<dbReference type="OrthoDB" id="9783788at2"/>
<name>A0A494YS97_9BACL</name>
<dbReference type="Gene3D" id="1.10.1740.10">
    <property type="match status" value="1"/>
</dbReference>
<dbReference type="SUPFAM" id="SSF88946">
    <property type="entry name" value="Sigma2 domain of RNA polymerase sigma factors"/>
    <property type="match status" value="1"/>
</dbReference>
<dbReference type="GO" id="GO:0003700">
    <property type="term" value="F:DNA-binding transcription factor activity"/>
    <property type="evidence" value="ECO:0007669"/>
    <property type="project" value="InterPro"/>
</dbReference>
<dbReference type="EMBL" id="RBZN01000080">
    <property type="protein sequence ID" value="RKQ12745.1"/>
    <property type="molecule type" value="Genomic_DNA"/>
</dbReference>
<dbReference type="InterPro" id="IPR013324">
    <property type="entry name" value="RNA_pol_sigma_r3/r4-like"/>
</dbReference>
<evidence type="ECO:0000313" key="3">
    <source>
        <dbReference type="Proteomes" id="UP000272238"/>
    </source>
</evidence>
<dbReference type="InterPro" id="IPR007627">
    <property type="entry name" value="RNA_pol_sigma70_r2"/>
</dbReference>
<dbReference type="GO" id="GO:0006352">
    <property type="term" value="P:DNA-templated transcription initiation"/>
    <property type="evidence" value="ECO:0007669"/>
    <property type="project" value="InterPro"/>
</dbReference>
<gene>
    <name evidence="2" type="ORF">D8M03_16835</name>
</gene>
<dbReference type="Proteomes" id="UP000272238">
    <property type="component" value="Unassembled WGS sequence"/>
</dbReference>
<dbReference type="Gene3D" id="1.10.10.10">
    <property type="entry name" value="Winged helix-like DNA-binding domain superfamily/Winged helix DNA-binding domain"/>
    <property type="match status" value="1"/>
</dbReference>
<sequence length="172" mass="20670">MCTCRRRLVMETFEEILEQYEPMISSIIRKLNIYKNYDSFRQTARIALWQAWLNFDEAKGKFSNYAYTTIKTTLLKEMTKENRYSDVQIAWERDDLTNAAHHYQMKNNTVQEVVLFEEIEELLTDDELALLLNLYFFGYSYEALAEKHGIAISTLKKRRQRLMEKIRKQLNE</sequence>
<keyword evidence="3" id="KW-1185">Reference proteome</keyword>
<reference evidence="2 3" key="1">
    <citation type="journal article" date="2016" name="Antonie Van Leeuwenhoek">
        <title>Lysinibacillus endophyticus sp. nov., an indole-3-acetic acid producing endophytic bacterium isolated from corn root (Zea mays cv. Xinken-5).</title>
        <authorList>
            <person name="Yu J."/>
            <person name="Guan X."/>
            <person name="Liu C."/>
            <person name="Xiang W."/>
            <person name="Yu Z."/>
            <person name="Liu X."/>
            <person name="Wang G."/>
        </authorList>
    </citation>
    <scope>NUCLEOTIDE SEQUENCE [LARGE SCALE GENOMIC DNA]</scope>
    <source>
        <strain evidence="2 3">DSM 100506</strain>
    </source>
</reference>
<dbReference type="SUPFAM" id="SSF88659">
    <property type="entry name" value="Sigma3 and sigma4 domains of RNA polymerase sigma factors"/>
    <property type="match status" value="1"/>
</dbReference>
<dbReference type="InterPro" id="IPR014284">
    <property type="entry name" value="RNA_pol_sigma-70_dom"/>
</dbReference>
<dbReference type="AlphaFoldDB" id="A0A494YS97"/>
<accession>A0A494YS97</accession>
<feature type="domain" description="RNA polymerase sigma-70 region 2" evidence="1">
    <location>
        <begin position="17"/>
        <end position="83"/>
    </location>
</feature>
<evidence type="ECO:0000259" key="1">
    <source>
        <dbReference type="Pfam" id="PF04542"/>
    </source>
</evidence>
<dbReference type="InterPro" id="IPR013325">
    <property type="entry name" value="RNA_pol_sigma_r2"/>
</dbReference>
<protein>
    <submittedName>
        <fullName evidence="2">Sigma-70 family RNA polymerase sigma factor</fullName>
    </submittedName>
</protein>
<evidence type="ECO:0000313" key="2">
    <source>
        <dbReference type="EMBL" id="RKQ12745.1"/>
    </source>
</evidence>
<proteinExistence type="predicted"/>
<organism evidence="2 3">
    <name type="scientific">Ureibacillus endophyticus</name>
    <dbReference type="NCBI Taxonomy" id="1978490"/>
    <lineage>
        <taxon>Bacteria</taxon>
        <taxon>Bacillati</taxon>
        <taxon>Bacillota</taxon>
        <taxon>Bacilli</taxon>
        <taxon>Bacillales</taxon>
        <taxon>Caryophanaceae</taxon>
        <taxon>Ureibacillus</taxon>
    </lineage>
</organism>
<dbReference type="NCBIfam" id="TIGR02937">
    <property type="entry name" value="sigma70-ECF"/>
    <property type="match status" value="1"/>
</dbReference>
<comment type="caution">
    <text evidence="2">The sequence shown here is derived from an EMBL/GenBank/DDBJ whole genome shotgun (WGS) entry which is preliminary data.</text>
</comment>
<dbReference type="InterPro" id="IPR036388">
    <property type="entry name" value="WH-like_DNA-bd_sf"/>
</dbReference>